<evidence type="ECO:0000313" key="3">
    <source>
        <dbReference type="Proteomes" id="UP000183015"/>
    </source>
</evidence>
<accession>A0A1H7ZWT1</accession>
<reference evidence="3" key="1">
    <citation type="submission" date="2016-10" db="EMBL/GenBank/DDBJ databases">
        <authorList>
            <person name="Varghese N."/>
        </authorList>
    </citation>
    <scope>NUCLEOTIDE SEQUENCE [LARGE SCALE GENOMIC DNA]</scope>
    <source>
        <strain evidence="3">DSM 45096 / BCRC 16803 / CGMCC 4.1857 / CIP 109030 / JCM 12277 / KCTC 19219 / NBRC 100920 / 33214</strain>
    </source>
</reference>
<dbReference type="PANTHER" id="PTHR43546">
    <property type="entry name" value="UPF0173 METAL-DEPENDENT HYDROLASE MJ1163-RELATED"/>
    <property type="match status" value="1"/>
</dbReference>
<feature type="domain" description="Metallo-beta-lactamase" evidence="1">
    <location>
        <begin position="29"/>
        <end position="260"/>
    </location>
</feature>
<dbReference type="OrthoDB" id="9789133at2"/>
<dbReference type="InterPro" id="IPR036866">
    <property type="entry name" value="RibonucZ/Hydroxyglut_hydro"/>
</dbReference>
<evidence type="ECO:0000313" key="2">
    <source>
        <dbReference type="EMBL" id="SEM61959.1"/>
    </source>
</evidence>
<dbReference type="PANTHER" id="PTHR43546:SF3">
    <property type="entry name" value="UPF0173 METAL-DEPENDENT HYDROLASE MJ1163"/>
    <property type="match status" value="1"/>
</dbReference>
<dbReference type="Proteomes" id="UP000183015">
    <property type="component" value="Unassembled WGS sequence"/>
</dbReference>
<dbReference type="AlphaFoldDB" id="A0A1H7ZWT1"/>
<dbReference type="eggNOG" id="COG2220">
    <property type="taxonomic scope" value="Bacteria"/>
</dbReference>
<dbReference type="EMBL" id="FOAZ01000038">
    <property type="protein sequence ID" value="SEM61959.1"/>
    <property type="molecule type" value="Genomic_DNA"/>
</dbReference>
<dbReference type="SUPFAM" id="SSF56281">
    <property type="entry name" value="Metallo-hydrolase/oxidoreductase"/>
    <property type="match status" value="1"/>
</dbReference>
<keyword evidence="3" id="KW-1185">Reference proteome</keyword>
<evidence type="ECO:0000259" key="1">
    <source>
        <dbReference type="SMART" id="SM00849"/>
    </source>
</evidence>
<dbReference type="InterPro" id="IPR001279">
    <property type="entry name" value="Metallo-B-lactamas"/>
</dbReference>
<organism evidence="2 3">
    <name type="scientific">Streptacidiphilus jiangxiensis</name>
    <dbReference type="NCBI Taxonomy" id="235985"/>
    <lineage>
        <taxon>Bacteria</taxon>
        <taxon>Bacillati</taxon>
        <taxon>Actinomycetota</taxon>
        <taxon>Actinomycetes</taxon>
        <taxon>Kitasatosporales</taxon>
        <taxon>Streptomycetaceae</taxon>
        <taxon>Streptacidiphilus</taxon>
    </lineage>
</organism>
<sequence length="315" mass="33738">MRHGQTTVVDDPAADGPPATERLILRWLGVSGWELRFGRSGILFDPYLSRMPFQSPDGAIDPSLPLRLDRAAVAGIAGHRLAGPPDLVLVSHGHFDHLADVPQLLAHPGWAGHRIRTLCDETVDHLLAALGTPARRLADVIRVRGGEHLRFPGFSVAVLPSLHSQHSDHGYFAPGTRVLPPSAPRSIGDLVEGRTLAYLISFDEGPSVYLAGTSNLVERELVGLRPDVAVVGMTSYSAVERYLDRLLDALGDPRLLIPTHHDDMISPLPGANEGTARESATTRSSAALLLEESVAARGAAGTLVVDPVPLRPFSV</sequence>
<dbReference type="CDD" id="cd06262">
    <property type="entry name" value="metallo-hydrolase-like_MBL-fold"/>
    <property type="match status" value="1"/>
</dbReference>
<dbReference type="InterPro" id="IPR050114">
    <property type="entry name" value="UPF0173_UPF0282_UlaG_hydrolase"/>
</dbReference>
<name>A0A1H7ZWT1_STRJI</name>
<dbReference type="STRING" id="235985.SAMN05414137_1388"/>
<dbReference type="SMART" id="SM00849">
    <property type="entry name" value="Lactamase_B"/>
    <property type="match status" value="1"/>
</dbReference>
<protein>
    <submittedName>
        <fullName evidence="2">L-ascorbate metabolism protein UlaG, beta-lactamase superfamily</fullName>
    </submittedName>
</protein>
<dbReference type="Pfam" id="PF12706">
    <property type="entry name" value="Lactamase_B_2"/>
    <property type="match status" value="1"/>
</dbReference>
<gene>
    <name evidence="2" type="ORF">SAMN05414137_1388</name>
</gene>
<proteinExistence type="predicted"/>
<dbReference type="Gene3D" id="3.60.15.10">
    <property type="entry name" value="Ribonuclease Z/Hydroxyacylglutathione hydrolase-like"/>
    <property type="match status" value="1"/>
</dbReference>